<organism evidence="2 3">
    <name type="scientific">Anditalea andensis</name>
    <dbReference type="NCBI Taxonomy" id="1048983"/>
    <lineage>
        <taxon>Bacteria</taxon>
        <taxon>Pseudomonadati</taxon>
        <taxon>Bacteroidota</taxon>
        <taxon>Cytophagia</taxon>
        <taxon>Cytophagales</taxon>
        <taxon>Cytophagaceae</taxon>
        <taxon>Anditalea</taxon>
    </lineage>
</organism>
<sequence>MKKYKIVLFIGVFLFISNIGKAQYIENDEIKYFEGRWIAVVSGSDSIVMELNMKKKFPIKSERWDTGYQMDVLLMDISYYQSGRKVYSPLDIESKYSNQYFVAKLTSHSVKDNATLEFNYMDDNNTTLGGLGMGKLLYINGVLEMEIDNRREGIYITRPNGDKKSKNSSKLSIPKQLTFKKKGE</sequence>
<evidence type="ECO:0000256" key="1">
    <source>
        <dbReference type="SAM" id="MobiDB-lite"/>
    </source>
</evidence>
<protein>
    <submittedName>
        <fullName evidence="2">Uncharacterized protein</fullName>
    </submittedName>
</protein>
<comment type="caution">
    <text evidence="2">The sequence shown here is derived from an EMBL/GenBank/DDBJ whole genome shotgun (WGS) entry which is preliminary data.</text>
</comment>
<evidence type="ECO:0000313" key="2">
    <source>
        <dbReference type="EMBL" id="KEO71630.1"/>
    </source>
</evidence>
<accession>A0A074KTR9</accession>
<dbReference type="AlphaFoldDB" id="A0A074KTR9"/>
<name>A0A074KTR9_9BACT</name>
<dbReference type="eggNOG" id="ENOG5034C52">
    <property type="taxonomic scope" value="Bacteria"/>
</dbReference>
<dbReference type="Proteomes" id="UP000027821">
    <property type="component" value="Unassembled WGS sequence"/>
</dbReference>
<dbReference type="EMBL" id="JMIH01000049">
    <property type="protein sequence ID" value="KEO71630.1"/>
    <property type="molecule type" value="Genomic_DNA"/>
</dbReference>
<feature type="region of interest" description="Disordered" evidence="1">
    <location>
        <begin position="158"/>
        <end position="184"/>
    </location>
</feature>
<proteinExistence type="predicted"/>
<dbReference type="RefSeq" id="WP_035079946.1">
    <property type="nucleotide sequence ID" value="NZ_JMIH01000049.1"/>
</dbReference>
<reference evidence="2 3" key="1">
    <citation type="submission" date="2014-04" db="EMBL/GenBank/DDBJ databases">
        <title>Characterization and application of a salt tolerant electro-active bacterium.</title>
        <authorList>
            <person name="Yang L."/>
            <person name="Wei S."/>
            <person name="Tay Q.X.M."/>
        </authorList>
    </citation>
    <scope>NUCLEOTIDE SEQUENCE [LARGE SCALE GENOMIC DNA]</scope>
    <source>
        <strain evidence="2 3">LY1</strain>
    </source>
</reference>
<evidence type="ECO:0000313" key="3">
    <source>
        <dbReference type="Proteomes" id="UP000027821"/>
    </source>
</evidence>
<dbReference type="OrthoDB" id="988441at2"/>
<gene>
    <name evidence="2" type="ORF">EL17_23665</name>
</gene>
<keyword evidence="3" id="KW-1185">Reference proteome</keyword>